<evidence type="ECO:0000256" key="1">
    <source>
        <dbReference type="SAM" id="MobiDB-lite"/>
    </source>
</evidence>
<feature type="compositionally biased region" description="Low complexity" evidence="1">
    <location>
        <begin position="112"/>
        <end position="122"/>
    </location>
</feature>
<dbReference type="EMBL" id="JAPDRL010000034">
    <property type="protein sequence ID" value="KAJ9664959.1"/>
    <property type="molecule type" value="Genomic_DNA"/>
</dbReference>
<organism evidence="3 4">
    <name type="scientific">Coniosporium apollinis</name>
    <dbReference type="NCBI Taxonomy" id="61459"/>
    <lineage>
        <taxon>Eukaryota</taxon>
        <taxon>Fungi</taxon>
        <taxon>Dikarya</taxon>
        <taxon>Ascomycota</taxon>
        <taxon>Pezizomycotina</taxon>
        <taxon>Dothideomycetes</taxon>
        <taxon>Dothideomycetes incertae sedis</taxon>
        <taxon>Coniosporium</taxon>
    </lineage>
</organism>
<accession>A0ABQ9NR94</accession>
<feature type="region of interest" description="Disordered" evidence="1">
    <location>
        <begin position="103"/>
        <end position="133"/>
    </location>
</feature>
<sequence>MHFNAFVTAVSAIASIMTLTNAAPFGVSERSIICPPGTSYYSAGSCNSGFVGCATLAQYSSACPGARRFYNDCGPNGDLGSYYNCANGFKGCTTDSNVCNPATPQTTPPAPGAKNTPTTPTKPSNPSPPTTGRCPSGTWYVSENGCASGFIGCTANSGAVCPGPKRFWGSCPTGHGNYYVCANGFKGCTTDTSVCN</sequence>
<feature type="chain" id="PRO_5047127387" description="Chitin-binding type-1 domain-containing protein" evidence="2">
    <location>
        <begin position="23"/>
        <end position="196"/>
    </location>
</feature>
<keyword evidence="2" id="KW-0732">Signal</keyword>
<protein>
    <recommendedName>
        <fullName evidence="5">Chitin-binding type-1 domain-containing protein</fullName>
    </recommendedName>
</protein>
<name>A0ABQ9NR94_9PEZI</name>
<evidence type="ECO:0000256" key="2">
    <source>
        <dbReference type="SAM" id="SignalP"/>
    </source>
</evidence>
<dbReference type="Proteomes" id="UP001172684">
    <property type="component" value="Unassembled WGS sequence"/>
</dbReference>
<evidence type="ECO:0000313" key="3">
    <source>
        <dbReference type="EMBL" id="KAJ9664959.1"/>
    </source>
</evidence>
<keyword evidence="4" id="KW-1185">Reference proteome</keyword>
<evidence type="ECO:0008006" key="5">
    <source>
        <dbReference type="Google" id="ProtNLM"/>
    </source>
</evidence>
<evidence type="ECO:0000313" key="4">
    <source>
        <dbReference type="Proteomes" id="UP001172684"/>
    </source>
</evidence>
<reference evidence="3" key="1">
    <citation type="submission" date="2022-10" db="EMBL/GenBank/DDBJ databases">
        <title>Culturing micro-colonial fungi from biological soil crusts in the Mojave desert and describing Neophaeococcomyces mojavensis, and introducing the new genera and species Taxawa tesnikishii.</title>
        <authorList>
            <person name="Kurbessoian T."/>
            <person name="Stajich J.E."/>
        </authorList>
    </citation>
    <scope>NUCLEOTIDE SEQUENCE</scope>
    <source>
        <strain evidence="3">TK_1</strain>
    </source>
</reference>
<proteinExistence type="predicted"/>
<gene>
    <name evidence="3" type="ORF">H2201_005011</name>
</gene>
<feature type="signal peptide" evidence="2">
    <location>
        <begin position="1"/>
        <end position="22"/>
    </location>
</feature>
<comment type="caution">
    <text evidence="3">The sequence shown here is derived from an EMBL/GenBank/DDBJ whole genome shotgun (WGS) entry which is preliminary data.</text>
</comment>